<protein>
    <recommendedName>
        <fullName evidence="2">RING-type domain-containing protein</fullName>
    </recommendedName>
</protein>
<reference evidence="3 4" key="1">
    <citation type="submission" date="2020-10" db="EMBL/GenBank/DDBJ databases">
        <title>The Coptis chinensis genome and diversification of protoberbering-type alkaloids.</title>
        <authorList>
            <person name="Wang B."/>
            <person name="Shu S."/>
            <person name="Song C."/>
            <person name="Liu Y."/>
        </authorList>
    </citation>
    <scope>NUCLEOTIDE SEQUENCE [LARGE SCALE GENOMIC DNA]</scope>
    <source>
        <strain evidence="3">HL-2020</strain>
        <tissue evidence="3">Leaf</tissue>
    </source>
</reference>
<sequence length="262" mass="30374">MWQKQPKKSSYEESIKALEADILHANTLAAALPRDYGGECVQMRLSYSPFAPFFLLLIEWMDYSCTDALPNYLGLLHILIYKIHLDGMTTISSHERRATLREFYGLYPEPLLKVTVIFPYLKQLQGELTELGDSYKRSWHTDQINDNKAVEEKRELSDKDSDREHECGICMEACAKMVLPNCGHSMCIDCFRNWNLRSQTCPFCRDNLKRVNSDDLWVLSSNCDVIDKATLAEENLRCFYLYVNNLPLANADTIFFIHDYII</sequence>
<dbReference type="GO" id="GO:0016567">
    <property type="term" value="P:protein ubiquitination"/>
    <property type="evidence" value="ECO:0007669"/>
    <property type="project" value="TreeGrafter"/>
</dbReference>
<dbReference type="SMART" id="SM00184">
    <property type="entry name" value="RING"/>
    <property type="match status" value="1"/>
</dbReference>
<organism evidence="3 4">
    <name type="scientific">Coptis chinensis</name>
    <dbReference type="NCBI Taxonomy" id="261450"/>
    <lineage>
        <taxon>Eukaryota</taxon>
        <taxon>Viridiplantae</taxon>
        <taxon>Streptophyta</taxon>
        <taxon>Embryophyta</taxon>
        <taxon>Tracheophyta</taxon>
        <taxon>Spermatophyta</taxon>
        <taxon>Magnoliopsida</taxon>
        <taxon>Ranunculales</taxon>
        <taxon>Ranunculaceae</taxon>
        <taxon>Coptidoideae</taxon>
        <taxon>Coptis</taxon>
    </lineage>
</organism>
<dbReference type="AlphaFoldDB" id="A0A835LTA6"/>
<comment type="caution">
    <text evidence="3">The sequence shown here is derived from an EMBL/GenBank/DDBJ whole genome shotgun (WGS) entry which is preliminary data.</text>
</comment>
<gene>
    <name evidence="3" type="ORF">IFM89_002762</name>
</gene>
<name>A0A835LTA6_9MAGN</name>
<dbReference type="Gene3D" id="3.30.40.10">
    <property type="entry name" value="Zinc/RING finger domain, C3HC4 (zinc finger)"/>
    <property type="match status" value="1"/>
</dbReference>
<evidence type="ECO:0000259" key="2">
    <source>
        <dbReference type="PROSITE" id="PS50089"/>
    </source>
</evidence>
<dbReference type="Pfam" id="PF13920">
    <property type="entry name" value="zf-C3HC4_3"/>
    <property type="match status" value="1"/>
</dbReference>
<dbReference type="GO" id="GO:0061630">
    <property type="term" value="F:ubiquitin protein ligase activity"/>
    <property type="evidence" value="ECO:0007669"/>
    <property type="project" value="TreeGrafter"/>
</dbReference>
<keyword evidence="1" id="KW-0862">Zinc</keyword>
<keyword evidence="4" id="KW-1185">Reference proteome</keyword>
<dbReference type="PANTHER" id="PTHR15315:SF22">
    <property type="entry name" value="OS01G0905700 PROTEIN"/>
    <property type="match status" value="1"/>
</dbReference>
<dbReference type="Proteomes" id="UP000631114">
    <property type="component" value="Unassembled WGS sequence"/>
</dbReference>
<dbReference type="FunFam" id="3.30.40.10:FF:000660">
    <property type="entry name" value="RING/U-box superfamily protein"/>
    <property type="match status" value="1"/>
</dbReference>
<dbReference type="OrthoDB" id="1630758at2759"/>
<keyword evidence="1" id="KW-0479">Metal-binding</keyword>
<evidence type="ECO:0000313" key="3">
    <source>
        <dbReference type="EMBL" id="KAF9604087.1"/>
    </source>
</evidence>
<evidence type="ECO:0000256" key="1">
    <source>
        <dbReference type="PROSITE-ProRule" id="PRU00175"/>
    </source>
</evidence>
<dbReference type="GO" id="GO:0008270">
    <property type="term" value="F:zinc ion binding"/>
    <property type="evidence" value="ECO:0007669"/>
    <property type="project" value="UniProtKB-KW"/>
</dbReference>
<dbReference type="InterPro" id="IPR001841">
    <property type="entry name" value="Znf_RING"/>
</dbReference>
<proteinExistence type="predicted"/>
<dbReference type="EMBL" id="JADFTS010000005">
    <property type="protein sequence ID" value="KAF9604087.1"/>
    <property type="molecule type" value="Genomic_DNA"/>
</dbReference>
<dbReference type="PANTHER" id="PTHR15315">
    <property type="entry name" value="RING FINGER PROTEIN 41, 151"/>
    <property type="match status" value="1"/>
</dbReference>
<keyword evidence="1" id="KW-0863">Zinc-finger</keyword>
<dbReference type="InterPro" id="IPR013083">
    <property type="entry name" value="Znf_RING/FYVE/PHD"/>
</dbReference>
<accession>A0A835LTA6</accession>
<dbReference type="PROSITE" id="PS50089">
    <property type="entry name" value="ZF_RING_2"/>
    <property type="match status" value="1"/>
</dbReference>
<evidence type="ECO:0000313" key="4">
    <source>
        <dbReference type="Proteomes" id="UP000631114"/>
    </source>
</evidence>
<feature type="domain" description="RING-type" evidence="2">
    <location>
        <begin position="167"/>
        <end position="205"/>
    </location>
</feature>
<dbReference type="SUPFAM" id="SSF57850">
    <property type="entry name" value="RING/U-box"/>
    <property type="match status" value="1"/>
</dbReference>